<dbReference type="PANTHER" id="PTHR20881">
    <property type="entry name" value="3-METHYL-2-OXOBUTANOATE HYDROXYMETHYLTRANSFERASE"/>
    <property type="match status" value="1"/>
</dbReference>
<comment type="subcellular location">
    <subcellularLocation>
        <location evidence="7">Cytoplasm</location>
    </subcellularLocation>
</comment>
<evidence type="ECO:0000256" key="10">
    <source>
        <dbReference type="PIRSR" id="PIRSR000388-3"/>
    </source>
</evidence>
<feature type="active site" description="Proton acceptor" evidence="7 8">
    <location>
        <position position="181"/>
    </location>
</feature>
<evidence type="ECO:0000256" key="9">
    <source>
        <dbReference type="PIRSR" id="PIRSR000388-2"/>
    </source>
</evidence>
<dbReference type="GO" id="GO:0008168">
    <property type="term" value="F:methyltransferase activity"/>
    <property type="evidence" value="ECO:0007669"/>
    <property type="project" value="UniProtKB-KW"/>
</dbReference>
<evidence type="ECO:0000256" key="8">
    <source>
        <dbReference type="PIRSR" id="PIRSR000388-1"/>
    </source>
</evidence>
<dbReference type="Gene3D" id="3.20.20.60">
    <property type="entry name" value="Phosphoenolpyruvate-binding domains"/>
    <property type="match status" value="1"/>
</dbReference>
<comment type="pathway">
    <text evidence="1 7">Cofactor biosynthesis; (R)-pantothenate biosynthesis; (R)-pantoate from 3-methyl-2-oxobutanoate: step 1/2.</text>
</comment>
<feature type="binding site" evidence="7 9">
    <location>
        <position position="82"/>
    </location>
    <ligand>
        <name>3-methyl-2-oxobutanoate</name>
        <dbReference type="ChEBI" id="CHEBI:11851"/>
    </ligand>
</feature>
<dbReference type="Pfam" id="PF02548">
    <property type="entry name" value="Pantoate_transf"/>
    <property type="match status" value="1"/>
</dbReference>
<keyword evidence="5 7" id="KW-0808">Transferase</keyword>
<protein>
    <recommendedName>
        <fullName evidence="7">3-methyl-2-oxobutanoate hydroxymethyltransferase</fullName>
        <ecNumber evidence="7">2.1.2.11</ecNumber>
    </recommendedName>
    <alternativeName>
        <fullName evidence="7">Ketopantoate hydroxymethyltransferase</fullName>
        <shortName evidence="7">KPHMT</shortName>
    </alternativeName>
</protein>
<dbReference type="InterPro" id="IPR003700">
    <property type="entry name" value="Pantoate_hydroxy_MeTrfase"/>
</dbReference>
<dbReference type="HAMAP" id="MF_00156">
    <property type="entry name" value="PanB"/>
    <property type="match status" value="1"/>
</dbReference>
<evidence type="ECO:0000256" key="6">
    <source>
        <dbReference type="ARBA" id="ARBA00056497"/>
    </source>
</evidence>
<reference evidence="11 12" key="1">
    <citation type="submission" date="2019-10" db="EMBL/GenBank/DDBJ databases">
        <title>Alkalibaculum tamaniensis sp.nov., a new alkaliphilic acetogen, isolated on methoxylated aromatics from a mud volcano.</title>
        <authorList>
            <person name="Khomyakova M.A."/>
            <person name="Merkel A.Y."/>
            <person name="Bonch-Osmolovskaya E.A."/>
            <person name="Slobodkin A.I."/>
        </authorList>
    </citation>
    <scope>NUCLEOTIDE SEQUENCE [LARGE SCALE GENOMIC DNA]</scope>
    <source>
        <strain evidence="11 12">M08DMB</strain>
    </source>
</reference>
<comment type="catalytic activity">
    <reaction evidence="7">
        <text>(6R)-5,10-methylene-5,6,7,8-tetrahydrofolate + 3-methyl-2-oxobutanoate + H2O = 2-dehydropantoate + (6S)-5,6,7,8-tetrahydrofolate</text>
        <dbReference type="Rhea" id="RHEA:11824"/>
        <dbReference type="ChEBI" id="CHEBI:11561"/>
        <dbReference type="ChEBI" id="CHEBI:11851"/>
        <dbReference type="ChEBI" id="CHEBI:15377"/>
        <dbReference type="ChEBI" id="CHEBI:15636"/>
        <dbReference type="ChEBI" id="CHEBI:57453"/>
        <dbReference type="EC" id="2.1.2.11"/>
    </reaction>
</comment>
<dbReference type="NCBIfam" id="TIGR00222">
    <property type="entry name" value="panB"/>
    <property type="match status" value="1"/>
</dbReference>
<dbReference type="EC" id="2.1.2.11" evidence="7"/>
<dbReference type="InterPro" id="IPR040442">
    <property type="entry name" value="Pyrv_kinase-like_dom_sf"/>
</dbReference>
<comment type="similarity">
    <text evidence="2 7">Belongs to the PanB family.</text>
</comment>
<feature type="binding site" evidence="7 9">
    <location>
        <begin position="43"/>
        <end position="44"/>
    </location>
    <ligand>
        <name>3-methyl-2-oxobutanoate</name>
        <dbReference type="ChEBI" id="CHEBI:11851"/>
    </ligand>
</feature>
<organism evidence="11 12">
    <name type="scientific">Alkalibaculum sporogenes</name>
    <dbReference type="NCBI Taxonomy" id="2655001"/>
    <lineage>
        <taxon>Bacteria</taxon>
        <taxon>Bacillati</taxon>
        <taxon>Bacillota</taxon>
        <taxon>Clostridia</taxon>
        <taxon>Eubacteriales</taxon>
        <taxon>Eubacteriaceae</taxon>
        <taxon>Alkalibaculum</taxon>
    </lineage>
</organism>
<dbReference type="GO" id="GO:0015940">
    <property type="term" value="P:pantothenate biosynthetic process"/>
    <property type="evidence" value="ECO:0007669"/>
    <property type="project" value="UniProtKB-UniRule"/>
</dbReference>
<dbReference type="CDD" id="cd06557">
    <property type="entry name" value="KPHMT-like"/>
    <property type="match status" value="1"/>
</dbReference>
<feature type="binding site" evidence="7 10">
    <location>
        <position position="43"/>
    </location>
    <ligand>
        <name>Mg(2+)</name>
        <dbReference type="ChEBI" id="CHEBI:18420"/>
    </ligand>
</feature>
<evidence type="ECO:0000256" key="2">
    <source>
        <dbReference type="ARBA" id="ARBA00008676"/>
    </source>
</evidence>
<feature type="binding site" evidence="7 9">
    <location>
        <position position="112"/>
    </location>
    <ligand>
        <name>3-methyl-2-oxobutanoate</name>
        <dbReference type="ChEBI" id="CHEBI:11851"/>
    </ligand>
</feature>
<dbReference type="PIRSF" id="PIRSF000388">
    <property type="entry name" value="Pantoate_hydroxy_MeTrfase"/>
    <property type="match status" value="1"/>
</dbReference>
<keyword evidence="4 7" id="KW-0566">Pantothenate biosynthesis</keyword>
<evidence type="ECO:0000313" key="12">
    <source>
        <dbReference type="Proteomes" id="UP000440004"/>
    </source>
</evidence>
<keyword evidence="12" id="KW-1185">Reference proteome</keyword>
<dbReference type="GO" id="GO:0005737">
    <property type="term" value="C:cytoplasm"/>
    <property type="evidence" value="ECO:0007669"/>
    <property type="project" value="UniProtKB-SubCell"/>
</dbReference>
<proteinExistence type="inferred from homology"/>
<dbReference type="InterPro" id="IPR015813">
    <property type="entry name" value="Pyrv/PenolPyrv_kinase-like_dom"/>
</dbReference>
<name>A0A6A7K9A1_9FIRM</name>
<evidence type="ECO:0000256" key="1">
    <source>
        <dbReference type="ARBA" id="ARBA00005033"/>
    </source>
</evidence>
<dbReference type="FunFam" id="3.20.20.60:FF:000003">
    <property type="entry name" value="3-methyl-2-oxobutanoate hydroxymethyltransferase"/>
    <property type="match status" value="1"/>
</dbReference>
<evidence type="ECO:0000256" key="3">
    <source>
        <dbReference type="ARBA" id="ARBA00011424"/>
    </source>
</evidence>
<comment type="cofactor">
    <cofactor evidence="7 10">
        <name>Mg(2+)</name>
        <dbReference type="ChEBI" id="CHEBI:18420"/>
    </cofactor>
    <text evidence="7 10">Binds 1 Mg(2+) ion per subunit.</text>
</comment>
<gene>
    <name evidence="7 11" type="primary">panB</name>
    <name evidence="11" type="ORF">GC105_08185</name>
</gene>
<dbReference type="UniPathway" id="UPA00028">
    <property type="reaction ID" value="UER00003"/>
</dbReference>
<keyword evidence="7" id="KW-0963">Cytoplasm</keyword>
<dbReference type="PANTHER" id="PTHR20881:SF0">
    <property type="entry name" value="3-METHYL-2-OXOBUTANOATE HYDROXYMETHYLTRANSFERASE"/>
    <property type="match status" value="1"/>
</dbReference>
<keyword evidence="7 10" id="KW-0479">Metal-binding</keyword>
<dbReference type="GO" id="GO:0032259">
    <property type="term" value="P:methylation"/>
    <property type="evidence" value="ECO:0007669"/>
    <property type="project" value="UniProtKB-KW"/>
</dbReference>
<feature type="binding site" evidence="7 10">
    <location>
        <position position="82"/>
    </location>
    <ligand>
        <name>Mg(2+)</name>
        <dbReference type="ChEBI" id="CHEBI:18420"/>
    </ligand>
</feature>
<accession>A0A6A7K9A1</accession>
<dbReference type="GO" id="GO:0000287">
    <property type="term" value="F:magnesium ion binding"/>
    <property type="evidence" value="ECO:0007669"/>
    <property type="project" value="TreeGrafter"/>
</dbReference>
<comment type="function">
    <text evidence="6 7">Catalyzes the reversible reaction in which hydroxymethyl group from 5,10-methylenetetrahydrofolate is transferred onto alpha-ketoisovalerate to form ketopantoate.</text>
</comment>
<evidence type="ECO:0000256" key="4">
    <source>
        <dbReference type="ARBA" id="ARBA00022655"/>
    </source>
</evidence>
<dbReference type="AlphaFoldDB" id="A0A6A7K9A1"/>
<comment type="subunit">
    <text evidence="3 7">Homodecamer; pentamer of dimers.</text>
</comment>
<dbReference type="Proteomes" id="UP000440004">
    <property type="component" value="Unassembled WGS sequence"/>
</dbReference>
<dbReference type="RefSeq" id="WP_152803551.1">
    <property type="nucleotide sequence ID" value="NZ_WHNX01000010.1"/>
</dbReference>
<dbReference type="NCBIfam" id="NF001452">
    <property type="entry name" value="PRK00311.1"/>
    <property type="match status" value="1"/>
</dbReference>
<comment type="caution">
    <text evidence="11">The sequence shown here is derived from an EMBL/GenBank/DDBJ whole genome shotgun (WGS) entry which is preliminary data.</text>
</comment>
<feature type="binding site" evidence="7 10">
    <location>
        <position position="114"/>
    </location>
    <ligand>
        <name>Mg(2+)</name>
        <dbReference type="ChEBI" id="CHEBI:18420"/>
    </ligand>
</feature>
<keyword evidence="11" id="KW-0489">Methyltransferase</keyword>
<sequence length="276" mass="30221">MFTVNSFMESKIKGEKITMLTAYDYSMAKIVDGSSIDSILVGDSLGMVVQGYESTLEVTMEDMIYHCRAVRRGTKNAFVVGDLPFMSYHISTEDAIRNAGRLIQEGKVHGVKLEGGVEIADKVKAIINAQIPVMGHIGLTPQSVNMFGGFKVQGNEVQRARKVIADAIALEKAGAFAIVLEAIPGKLAKLISEKIAIPTIGIGAGKHCDGQVLVLNDLLGMYSDFTPKFAKRYGNLSREITTFIGQYVNEVKQGSFPEEKHTFDINEDLLKILRDE</sequence>
<dbReference type="GO" id="GO:0003864">
    <property type="term" value="F:3-methyl-2-oxobutanoate hydroxymethyltransferase activity"/>
    <property type="evidence" value="ECO:0007669"/>
    <property type="project" value="UniProtKB-UniRule"/>
</dbReference>
<evidence type="ECO:0000256" key="7">
    <source>
        <dbReference type="HAMAP-Rule" id="MF_00156"/>
    </source>
</evidence>
<dbReference type="SUPFAM" id="SSF51621">
    <property type="entry name" value="Phosphoenolpyruvate/pyruvate domain"/>
    <property type="match status" value="1"/>
</dbReference>
<dbReference type="EMBL" id="WHNX01000010">
    <property type="protein sequence ID" value="MPW25767.1"/>
    <property type="molecule type" value="Genomic_DNA"/>
</dbReference>
<evidence type="ECO:0000313" key="11">
    <source>
        <dbReference type="EMBL" id="MPW25767.1"/>
    </source>
</evidence>
<evidence type="ECO:0000256" key="5">
    <source>
        <dbReference type="ARBA" id="ARBA00022679"/>
    </source>
</evidence>
<keyword evidence="7 10" id="KW-0460">Magnesium</keyword>